<gene>
    <name evidence="1" type="ORF">Vadar_024913</name>
</gene>
<organism evidence="1 2">
    <name type="scientific">Vaccinium darrowii</name>
    <dbReference type="NCBI Taxonomy" id="229202"/>
    <lineage>
        <taxon>Eukaryota</taxon>
        <taxon>Viridiplantae</taxon>
        <taxon>Streptophyta</taxon>
        <taxon>Embryophyta</taxon>
        <taxon>Tracheophyta</taxon>
        <taxon>Spermatophyta</taxon>
        <taxon>Magnoliopsida</taxon>
        <taxon>eudicotyledons</taxon>
        <taxon>Gunneridae</taxon>
        <taxon>Pentapetalae</taxon>
        <taxon>asterids</taxon>
        <taxon>Ericales</taxon>
        <taxon>Ericaceae</taxon>
        <taxon>Vaccinioideae</taxon>
        <taxon>Vaccinieae</taxon>
        <taxon>Vaccinium</taxon>
    </lineage>
</organism>
<dbReference type="Proteomes" id="UP000828048">
    <property type="component" value="Chromosome 3"/>
</dbReference>
<name>A0ACB7YYD6_9ERIC</name>
<comment type="caution">
    <text evidence="1">The sequence shown here is derived from an EMBL/GenBank/DDBJ whole genome shotgun (WGS) entry which is preliminary data.</text>
</comment>
<sequence length="306" mass="33669">MEISEGISPRKVRHDEPDLETFELESLDHSVRSDYQFYSTSALEILRETVRILRYNLMGFMGIAALLICPVSAVLLSNVLVDQSIVKKLTIRLLLVAKSSGLPLRPFVKHSCQKFAEMVVSSAMCFPFFITLSLLSKAAVVYSVDSVSSLFSMMGVASDLIVYPAMMVGLAFSIIFANAIIICNIAIVISVLEDVSGPQALFRSSILIKGQTQVGLLIFLGSTIGMAFIEGLFEHRVKTLSYGDGSSRIWEGPLLVLMYSFVVLIDSMMSTVFYFSCKSYRMEALNGESQPVLEAMTISSGSLEIE</sequence>
<evidence type="ECO:0000313" key="2">
    <source>
        <dbReference type="Proteomes" id="UP000828048"/>
    </source>
</evidence>
<evidence type="ECO:0000313" key="1">
    <source>
        <dbReference type="EMBL" id="KAH7858522.1"/>
    </source>
</evidence>
<accession>A0ACB7YYD6</accession>
<reference evidence="1 2" key="1">
    <citation type="journal article" date="2021" name="Hortic Res">
        <title>High-quality reference genome and annotation aids understanding of berry development for evergreen blueberry (Vaccinium darrowii).</title>
        <authorList>
            <person name="Yu J."/>
            <person name="Hulse-Kemp A.M."/>
            <person name="Babiker E."/>
            <person name="Staton M."/>
        </authorList>
    </citation>
    <scope>NUCLEOTIDE SEQUENCE [LARGE SCALE GENOMIC DNA]</scope>
    <source>
        <strain evidence="2">cv. NJ 8807/NJ 8810</strain>
        <tissue evidence="1">Young leaf</tissue>
    </source>
</reference>
<proteinExistence type="predicted"/>
<dbReference type="EMBL" id="CM037153">
    <property type="protein sequence ID" value="KAH7858522.1"/>
    <property type="molecule type" value="Genomic_DNA"/>
</dbReference>
<keyword evidence="2" id="KW-1185">Reference proteome</keyword>
<protein>
    <submittedName>
        <fullName evidence="1">Uncharacterized protein</fullName>
    </submittedName>
</protein>